<feature type="domain" description="Serine aminopeptidase S33" evidence="1">
    <location>
        <begin position="30"/>
        <end position="154"/>
    </location>
</feature>
<dbReference type="Pfam" id="PF12146">
    <property type="entry name" value="Hydrolase_4"/>
    <property type="match status" value="1"/>
</dbReference>
<evidence type="ECO:0000313" key="2">
    <source>
        <dbReference type="EMBL" id="RNB87309.1"/>
    </source>
</evidence>
<dbReference type="OrthoDB" id="9808543at2"/>
<keyword evidence="3" id="KW-1185">Reference proteome</keyword>
<evidence type="ECO:0000259" key="1">
    <source>
        <dbReference type="Pfam" id="PF12146"/>
    </source>
</evidence>
<dbReference type="RefSeq" id="WP_122919007.1">
    <property type="nucleotide sequence ID" value="NZ_RHHQ01000012.1"/>
</dbReference>
<dbReference type="AlphaFoldDB" id="A0A3M8DI82"/>
<dbReference type="InterPro" id="IPR022742">
    <property type="entry name" value="Hydrolase_4"/>
</dbReference>
<reference evidence="2 3" key="1">
    <citation type="submission" date="2018-10" db="EMBL/GenBank/DDBJ databases">
        <title>Phylogenomics of Brevibacillus.</title>
        <authorList>
            <person name="Dunlap C."/>
        </authorList>
    </citation>
    <scope>NUCLEOTIDE SEQUENCE [LARGE SCALE GENOMIC DNA]</scope>
    <source>
        <strain evidence="2 3">JCM 15716</strain>
    </source>
</reference>
<proteinExistence type="predicted"/>
<dbReference type="SUPFAM" id="SSF53474">
    <property type="entry name" value="alpha/beta-Hydrolases"/>
    <property type="match status" value="1"/>
</dbReference>
<sequence>MSGQAFLIEAGENRTIRGNVHDNGQAAGGAKPILIFCHGFKGFKDWGSFPYACEQLAHRGITVIRINFSHNGVGETDFDELDKFAINTYEKELEDLATVVGELNAGRLPVPQEADKNQLFIVGHSKGGGDAILFGAHHPQVKGIITWNGIADVNLFDARLRKEIAENGVGYIANARTRQQMPITQAVIDDVDRNKEAYDLLAKVREMEQPLLIVQGDADFDRLVEGSKRLHAADADSRLHVIAAGDHVWNTRHPFAGTTPQLEEVIEVTSNFIQDISHP</sequence>
<name>A0A3M8DI82_9BACL</name>
<evidence type="ECO:0000313" key="3">
    <source>
        <dbReference type="Proteomes" id="UP000271031"/>
    </source>
</evidence>
<dbReference type="PANTHER" id="PTHR42886">
    <property type="entry name" value="RE40534P-RELATED"/>
    <property type="match status" value="1"/>
</dbReference>
<organism evidence="2 3">
    <name type="scientific">Brevibacillus fluminis</name>
    <dbReference type="NCBI Taxonomy" id="511487"/>
    <lineage>
        <taxon>Bacteria</taxon>
        <taxon>Bacillati</taxon>
        <taxon>Bacillota</taxon>
        <taxon>Bacilli</taxon>
        <taxon>Bacillales</taxon>
        <taxon>Paenibacillaceae</taxon>
        <taxon>Brevibacillus</taxon>
    </lineage>
</organism>
<protein>
    <submittedName>
        <fullName evidence="2">Alpha/beta hydrolase</fullName>
    </submittedName>
</protein>
<dbReference type="Gene3D" id="3.40.50.1820">
    <property type="entry name" value="alpha/beta hydrolase"/>
    <property type="match status" value="1"/>
</dbReference>
<dbReference type="Proteomes" id="UP000271031">
    <property type="component" value="Unassembled WGS sequence"/>
</dbReference>
<gene>
    <name evidence="2" type="ORF">EDM56_16730</name>
</gene>
<keyword evidence="2" id="KW-0378">Hydrolase</keyword>
<dbReference type="InterPro" id="IPR029058">
    <property type="entry name" value="AB_hydrolase_fold"/>
</dbReference>
<comment type="caution">
    <text evidence="2">The sequence shown here is derived from an EMBL/GenBank/DDBJ whole genome shotgun (WGS) entry which is preliminary data.</text>
</comment>
<dbReference type="GO" id="GO:0016787">
    <property type="term" value="F:hydrolase activity"/>
    <property type="evidence" value="ECO:0007669"/>
    <property type="project" value="UniProtKB-KW"/>
</dbReference>
<dbReference type="EMBL" id="RHHQ01000012">
    <property type="protein sequence ID" value="RNB87309.1"/>
    <property type="molecule type" value="Genomic_DNA"/>
</dbReference>
<dbReference type="PANTHER" id="PTHR42886:SF53">
    <property type="entry name" value="ALPHA_BETA-HYDROLASES SUPERFAMILY PROTEIN"/>
    <property type="match status" value="1"/>
</dbReference>
<accession>A0A3M8DI82</accession>